<dbReference type="EMBL" id="CP013234">
    <property type="protein sequence ID" value="AMP04142.1"/>
    <property type="molecule type" value="Genomic_DNA"/>
</dbReference>
<dbReference type="Proteomes" id="UP000074561">
    <property type="component" value="Chromosome"/>
</dbReference>
<evidence type="ECO:0000313" key="1">
    <source>
        <dbReference type="EMBL" id="AMP04142.1"/>
    </source>
</evidence>
<evidence type="ECO:0000313" key="4">
    <source>
        <dbReference type="Proteomes" id="UP000074914"/>
    </source>
</evidence>
<gene>
    <name evidence="2" type="ORF">CPter291_1805</name>
    <name evidence="1" type="ORF">CPter91_1769</name>
</gene>
<dbReference type="Proteomes" id="UP000074914">
    <property type="component" value="Chromosome"/>
</dbReference>
<sequence length="47" mass="5120">MASAPQAFQLSAAIAHVHKIHLKPLPGIHLGVGILLHWRTDNIITMT</sequence>
<evidence type="ECO:0000313" key="3">
    <source>
        <dbReference type="Proteomes" id="UP000074561"/>
    </source>
</evidence>
<evidence type="ECO:0000313" key="2">
    <source>
        <dbReference type="EMBL" id="AMP14071.1"/>
    </source>
</evidence>
<dbReference type="KEGG" id="cpra:CPter91_1769"/>
<proteinExistence type="predicted"/>
<keyword evidence="4" id="KW-1185">Reference proteome</keyword>
<protein>
    <submittedName>
        <fullName evidence="1">Uncharacterized protein</fullName>
    </submittedName>
</protein>
<name>A0A127QVU4_9BURK</name>
<dbReference type="STRING" id="279113.CPter91_1769"/>
<dbReference type="AlphaFoldDB" id="A0A127QVU4"/>
<accession>A0A127QVU4</accession>
<dbReference type="PATRIC" id="fig|279113.10.peg.1792"/>
<reference evidence="3 4" key="1">
    <citation type="submission" date="2015-11" db="EMBL/GenBank/DDBJ databases">
        <title>Exploring the genomic traits of fungus-feeding bacterial genus Collimonas.</title>
        <authorList>
            <person name="Song C."/>
            <person name="Schmidt R."/>
            <person name="de Jager V."/>
            <person name="Krzyzanowska D."/>
            <person name="Jongedijk E."/>
            <person name="Cankar K."/>
            <person name="Beekwilder J."/>
            <person name="van Veen A."/>
            <person name="de Boer W."/>
            <person name="van Veen J.A."/>
            <person name="Garbeva P."/>
        </authorList>
    </citation>
    <scope>NUCLEOTIDE SEQUENCE [LARGE SCALE GENOMIC DNA]</scope>
    <source>
        <strain evidence="2 4">Ter291</strain>
        <strain evidence="1 3">Ter91</strain>
    </source>
</reference>
<organism evidence="1 3">
    <name type="scientific">Collimonas pratensis</name>
    <dbReference type="NCBI Taxonomy" id="279113"/>
    <lineage>
        <taxon>Bacteria</taxon>
        <taxon>Pseudomonadati</taxon>
        <taxon>Pseudomonadota</taxon>
        <taxon>Betaproteobacteria</taxon>
        <taxon>Burkholderiales</taxon>
        <taxon>Oxalobacteraceae</taxon>
        <taxon>Collimonas</taxon>
    </lineage>
</organism>
<dbReference type="EMBL" id="CP013236">
    <property type="protein sequence ID" value="AMP14071.1"/>
    <property type="molecule type" value="Genomic_DNA"/>
</dbReference>